<dbReference type="PRINTS" id="PR00061">
    <property type="entry name" value="RIBOSOMALL19"/>
</dbReference>
<dbReference type="GO" id="GO:0003735">
    <property type="term" value="F:structural constituent of ribosome"/>
    <property type="evidence" value="ECO:0007669"/>
    <property type="project" value="InterPro"/>
</dbReference>
<dbReference type="GO" id="GO:0005840">
    <property type="term" value="C:ribosome"/>
    <property type="evidence" value="ECO:0007669"/>
    <property type="project" value="UniProtKB-KW"/>
</dbReference>
<accession>A0A140JZT4</accession>
<name>A0A140JZT4_9EUKA</name>
<geneLocation type="plastid" evidence="5"/>
<evidence type="ECO:0000256" key="1">
    <source>
        <dbReference type="ARBA" id="ARBA00005781"/>
    </source>
</evidence>
<dbReference type="InterPro" id="IPR001857">
    <property type="entry name" value="Ribosomal_bL19"/>
</dbReference>
<dbReference type="GO" id="GO:0006412">
    <property type="term" value="P:translation"/>
    <property type="evidence" value="ECO:0007669"/>
    <property type="project" value="InterPro"/>
</dbReference>
<sequence length="123" mass="14436">MKSMKIVTKVYSKFQKNKKPSFNFPKVSIGDLVEIKVLIKEGNKERLQKYQATIIAKKKAELIKVRRVFQGIGIEYSFPLFAPHIVSLMIKRHSKVRRSKLFYLRNRIGKKAQLKVKFILLKT</sequence>
<dbReference type="EMBL" id="AP014949">
    <property type="protein sequence ID" value="BAU62611.1"/>
    <property type="molecule type" value="Genomic_DNA"/>
</dbReference>
<gene>
    <name evidence="5" type="primary">rpl19</name>
</gene>
<dbReference type="RefSeq" id="YP_009240477.1">
    <property type="nucleotide sequence ID" value="NC_029743.1"/>
</dbReference>
<comment type="similarity">
    <text evidence="1">Belongs to the bacterial ribosomal protein bL19 family.</text>
</comment>
<evidence type="ECO:0000256" key="2">
    <source>
        <dbReference type="ARBA" id="ARBA00022980"/>
    </source>
</evidence>
<dbReference type="InterPro" id="IPR018257">
    <property type="entry name" value="Ribosomal_bL19_CS"/>
</dbReference>
<proteinExistence type="inferred from homology"/>
<dbReference type="Gene3D" id="2.30.30.790">
    <property type="match status" value="1"/>
</dbReference>
<dbReference type="SUPFAM" id="SSF50104">
    <property type="entry name" value="Translation proteins SH3-like domain"/>
    <property type="match status" value="1"/>
</dbReference>
<dbReference type="GeneID" id="27110227"/>
<dbReference type="InterPro" id="IPR038657">
    <property type="entry name" value="Ribosomal_bL19_sf"/>
</dbReference>
<dbReference type="PANTHER" id="PTHR15680">
    <property type="entry name" value="RIBOSOMAL PROTEIN L19"/>
    <property type="match status" value="1"/>
</dbReference>
<evidence type="ECO:0000256" key="3">
    <source>
        <dbReference type="ARBA" id="ARBA00023274"/>
    </source>
</evidence>
<protein>
    <recommendedName>
        <fullName evidence="4">50S ribosomal protein L19, chloroplastic</fullName>
    </recommendedName>
</protein>
<keyword evidence="3" id="KW-0687">Ribonucleoprotein</keyword>
<dbReference type="AlphaFoldDB" id="A0A140JZT4"/>
<organism evidence="5">
    <name type="scientific">Lotharella vacuolata</name>
    <dbReference type="NCBI Taxonomy" id="74820"/>
    <lineage>
        <taxon>Eukaryota</taxon>
        <taxon>Sar</taxon>
        <taxon>Rhizaria</taxon>
        <taxon>Cercozoa</taxon>
        <taxon>Chlorarachniophyceae</taxon>
        <taxon>Lotharella</taxon>
    </lineage>
</organism>
<keyword evidence="5" id="KW-0934">Plastid</keyword>
<dbReference type="NCBIfam" id="TIGR01024">
    <property type="entry name" value="rplS_bact"/>
    <property type="match status" value="1"/>
</dbReference>
<dbReference type="GO" id="GO:1990904">
    <property type="term" value="C:ribonucleoprotein complex"/>
    <property type="evidence" value="ECO:0007669"/>
    <property type="project" value="UniProtKB-KW"/>
</dbReference>
<keyword evidence="2 5" id="KW-0689">Ribosomal protein</keyword>
<evidence type="ECO:0000313" key="5">
    <source>
        <dbReference type="EMBL" id="BAU62611.1"/>
    </source>
</evidence>
<dbReference type="Pfam" id="PF01245">
    <property type="entry name" value="Ribosomal_L19"/>
    <property type="match status" value="1"/>
</dbReference>
<evidence type="ECO:0000256" key="4">
    <source>
        <dbReference type="ARBA" id="ARBA00035376"/>
    </source>
</evidence>
<dbReference type="InterPro" id="IPR008991">
    <property type="entry name" value="Translation_prot_SH3-like_sf"/>
</dbReference>
<dbReference type="PANTHER" id="PTHR15680:SF9">
    <property type="entry name" value="LARGE RIBOSOMAL SUBUNIT PROTEIN BL19M"/>
    <property type="match status" value="1"/>
</dbReference>
<reference evidence="5" key="1">
    <citation type="journal article" date="2016" name="J. Plant Res.">
        <title>Plastid genome sequences of Gymnochlora stellata, Lotharella vacuolata, and Partenskyella glossopodia reveal remarkable structural conservation among chlorarachniophyte species.</title>
        <authorList>
            <person name="Suzuki S."/>
            <person name="Hirakawa Y."/>
            <person name="Kofuji R."/>
            <person name="Sugita M."/>
            <person name="Ishida K."/>
        </authorList>
    </citation>
    <scope>NUCLEOTIDE SEQUENCE</scope>
    <source>
        <strain evidence="5">CCMP240</strain>
    </source>
</reference>
<dbReference type="PROSITE" id="PS01015">
    <property type="entry name" value="RIBOSOMAL_L19"/>
    <property type="match status" value="1"/>
</dbReference>